<dbReference type="InterPro" id="IPR050297">
    <property type="entry name" value="LipidA_mod_glycosyltrf_83"/>
</dbReference>
<feature type="transmembrane region" description="Helical" evidence="9">
    <location>
        <begin position="397"/>
        <end position="416"/>
    </location>
</feature>
<dbReference type="EMBL" id="BNJK01000001">
    <property type="protein sequence ID" value="GHO91313.1"/>
    <property type="molecule type" value="Genomic_DNA"/>
</dbReference>
<dbReference type="GO" id="GO:0009103">
    <property type="term" value="P:lipopolysaccharide biosynthetic process"/>
    <property type="evidence" value="ECO:0007669"/>
    <property type="project" value="UniProtKB-ARBA"/>
</dbReference>
<keyword evidence="4" id="KW-0808">Transferase</keyword>
<keyword evidence="7 9" id="KW-0472">Membrane</keyword>
<feature type="region of interest" description="Disordered" evidence="8">
    <location>
        <begin position="420"/>
        <end position="446"/>
    </location>
</feature>
<feature type="transmembrane region" description="Helical" evidence="9">
    <location>
        <begin position="113"/>
        <end position="134"/>
    </location>
</feature>
<dbReference type="AlphaFoldDB" id="A0A8J3N0A9"/>
<dbReference type="PANTHER" id="PTHR33908:SF11">
    <property type="entry name" value="MEMBRANE PROTEIN"/>
    <property type="match status" value="1"/>
</dbReference>
<feature type="transmembrane region" description="Helical" evidence="9">
    <location>
        <begin position="365"/>
        <end position="385"/>
    </location>
</feature>
<comment type="caution">
    <text evidence="11">The sequence shown here is derived from an EMBL/GenBank/DDBJ whole genome shotgun (WGS) entry which is preliminary data.</text>
</comment>
<dbReference type="GO" id="GO:0016763">
    <property type="term" value="F:pentosyltransferase activity"/>
    <property type="evidence" value="ECO:0007669"/>
    <property type="project" value="TreeGrafter"/>
</dbReference>
<dbReference type="PANTHER" id="PTHR33908">
    <property type="entry name" value="MANNOSYLTRANSFERASE YKCB-RELATED"/>
    <property type="match status" value="1"/>
</dbReference>
<keyword evidence="5 9" id="KW-0812">Transmembrane</keyword>
<comment type="subcellular location">
    <subcellularLocation>
        <location evidence="1">Cell membrane</location>
        <topology evidence="1">Multi-pass membrane protein</topology>
    </subcellularLocation>
</comment>
<feature type="transmembrane region" description="Helical" evidence="9">
    <location>
        <begin position="140"/>
        <end position="160"/>
    </location>
</feature>
<evidence type="ECO:0000256" key="5">
    <source>
        <dbReference type="ARBA" id="ARBA00022692"/>
    </source>
</evidence>
<evidence type="ECO:0000256" key="1">
    <source>
        <dbReference type="ARBA" id="ARBA00004651"/>
    </source>
</evidence>
<evidence type="ECO:0000313" key="11">
    <source>
        <dbReference type="EMBL" id="GHO91313.1"/>
    </source>
</evidence>
<gene>
    <name evidence="11" type="ORF">KSF_013610</name>
</gene>
<evidence type="ECO:0000256" key="4">
    <source>
        <dbReference type="ARBA" id="ARBA00022679"/>
    </source>
</evidence>
<keyword evidence="6 9" id="KW-1133">Transmembrane helix</keyword>
<dbReference type="InterPro" id="IPR038731">
    <property type="entry name" value="RgtA/B/C-like"/>
</dbReference>
<feature type="transmembrane region" description="Helical" evidence="9">
    <location>
        <begin position="337"/>
        <end position="358"/>
    </location>
</feature>
<keyword evidence="3" id="KW-0328">Glycosyltransferase</keyword>
<proteinExistence type="predicted"/>
<keyword evidence="12" id="KW-1185">Reference proteome</keyword>
<evidence type="ECO:0000259" key="10">
    <source>
        <dbReference type="Pfam" id="PF13231"/>
    </source>
</evidence>
<protein>
    <recommendedName>
        <fullName evidence="10">Glycosyltransferase RgtA/B/C/D-like domain-containing protein</fullName>
    </recommendedName>
</protein>
<name>A0A8J3N0A9_9CHLR</name>
<feature type="domain" description="Glycosyltransferase RgtA/B/C/D-like" evidence="10">
    <location>
        <begin position="64"/>
        <end position="214"/>
    </location>
</feature>
<keyword evidence="2" id="KW-1003">Cell membrane</keyword>
<dbReference type="RefSeq" id="WP_220202213.1">
    <property type="nucleotide sequence ID" value="NZ_BNJK01000001.1"/>
</dbReference>
<evidence type="ECO:0000256" key="8">
    <source>
        <dbReference type="SAM" id="MobiDB-lite"/>
    </source>
</evidence>
<evidence type="ECO:0000256" key="6">
    <source>
        <dbReference type="ARBA" id="ARBA00022989"/>
    </source>
</evidence>
<feature type="transmembrane region" description="Helical" evidence="9">
    <location>
        <begin position="206"/>
        <end position="224"/>
    </location>
</feature>
<evidence type="ECO:0000256" key="2">
    <source>
        <dbReference type="ARBA" id="ARBA00022475"/>
    </source>
</evidence>
<dbReference type="Pfam" id="PF13231">
    <property type="entry name" value="PMT_2"/>
    <property type="match status" value="1"/>
</dbReference>
<evidence type="ECO:0000313" key="12">
    <source>
        <dbReference type="Proteomes" id="UP000597444"/>
    </source>
</evidence>
<dbReference type="Proteomes" id="UP000597444">
    <property type="component" value="Unassembled WGS sequence"/>
</dbReference>
<sequence length="446" mass="50186">MRRLRTYAPIITIFCLALLVRLVYNVTVARGYFPAYDARYYDTIAKNLLGEHCFCLVGHTPTTDRAPLWSFIIAIIYAVTGPINFYARLFFCLIDAGTCVIVYLLARDIFNQRIGLIAGILAALYAGLFIYTGWLYTETLYTFCLMAFAYTLYLLQRTGLLRWAVYSGLSLALASLTRPNGFFALGMVCVWGIIVIRAKIIPWRTVVRAILIIALITAGLLAPWTIRNYRVAHIFIPVATGSGVVLAGVYNDTALTDPELLGMWVPGNRIRPPIPRSAHPSYMGENENRGYALHWIDTHLSSMPYLLSLHFINTWKPYTSEEGLPFREFPDRTSSKIAWNLIQYMPIVIIALATLGLATTWKKRLDLLVIYLILLLTIGVNIAFYGSMRFRAPIEPLLVILTAGAIWWLTGTLRTLRQDKSNNTKQHDGTNISTVSAGNNEKVTKP</sequence>
<evidence type="ECO:0000256" key="9">
    <source>
        <dbReference type="SAM" id="Phobius"/>
    </source>
</evidence>
<feature type="transmembrane region" description="Helical" evidence="9">
    <location>
        <begin position="181"/>
        <end position="200"/>
    </location>
</feature>
<dbReference type="GO" id="GO:0005886">
    <property type="term" value="C:plasma membrane"/>
    <property type="evidence" value="ECO:0007669"/>
    <property type="project" value="UniProtKB-SubCell"/>
</dbReference>
<evidence type="ECO:0000256" key="7">
    <source>
        <dbReference type="ARBA" id="ARBA00023136"/>
    </source>
</evidence>
<feature type="transmembrane region" description="Helical" evidence="9">
    <location>
        <begin position="231"/>
        <end position="250"/>
    </location>
</feature>
<feature type="compositionally biased region" description="Polar residues" evidence="8">
    <location>
        <begin position="429"/>
        <end position="446"/>
    </location>
</feature>
<reference evidence="11" key="1">
    <citation type="submission" date="2020-10" db="EMBL/GenBank/DDBJ databases">
        <title>Taxonomic study of unclassified bacteria belonging to the class Ktedonobacteria.</title>
        <authorList>
            <person name="Yabe S."/>
            <person name="Wang C.M."/>
            <person name="Zheng Y."/>
            <person name="Sakai Y."/>
            <person name="Cavaletti L."/>
            <person name="Monciardini P."/>
            <person name="Donadio S."/>
        </authorList>
    </citation>
    <scope>NUCLEOTIDE SEQUENCE</scope>
    <source>
        <strain evidence="11">ID150040</strain>
    </source>
</reference>
<organism evidence="11 12">
    <name type="scientific">Reticulibacter mediterranei</name>
    <dbReference type="NCBI Taxonomy" id="2778369"/>
    <lineage>
        <taxon>Bacteria</taxon>
        <taxon>Bacillati</taxon>
        <taxon>Chloroflexota</taxon>
        <taxon>Ktedonobacteria</taxon>
        <taxon>Ktedonobacterales</taxon>
        <taxon>Reticulibacteraceae</taxon>
        <taxon>Reticulibacter</taxon>
    </lineage>
</organism>
<feature type="transmembrane region" description="Helical" evidence="9">
    <location>
        <begin position="7"/>
        <end position="24"/>
    </location>
</feature>
<evidence type="ECO:0000256" key="3">
    <source>
        <dbReference type="ARBA" id="ARBA00022676"/>
    </source>
</evidence>
<accession>A0A8J3N0A9</accession>